<accession>A0A7S3XJ27</accession>
<dbReference type="EMBL" id="HBIT01009453">
    <property type="protein sequence ID" value="CAE0618982.1"/>
    <property type="molecule type" value="Transcribed_RNA"/>
</dbReference>
<reference evidence="1" key="1">
    <citation type="submission" date="2021-01" db="EMBL/GenBank/DDBJ databases">
        <authorList>
            <person name="Corre E."/>
            <person name="Pelletier E."/>
            <person name="Niang G."/>
            <person name="Scheremetjew M."/>
            <person name="Finn R."/>
            <person name="Kale V."/>
            <person name="Holt S."/>
            <person name="Cochrane G."/>
            <person name="Meng A."/>
            <person name="Brown T."/>
            <person name="Cohen L."/>
        </authorList>
    </citation>
    <scope>NUCLEOTIDE SEQUENCE</scope>
    <source>
        <strain evidence="1">CCMP1795</strain>
    </source>
</reference>
<proteinExistence type="predicted"/>
<sequence>MTMQSNASVDACETVSGVSRVTDYLDCHSVGSGASGFFDACEIGAADDLSETPGVEMLLSRVLAWLKARRVLDLANACAAAGWIRDGVVQGGHVLSVVREPLRKVELGDRFRAGGVEHKVHCEVGETAEELTGCGLVVHACR</sequence>
<organism evidence="1">
    <name type="scientific">Oxyrrhis marina</name>
    <name type="common">Dinoflagellate</name>
    <dbReference type="NCBI Taxonomy" id="2969"/>
    <lineage>
        <taxon>Eukaryota</taxon>
        <taxon>Sar</taxon>
        <taxon>Alveolata</taxon>
        <taxon>Dinophyceae</taxon>
        <taxon>Oxyrrhinales</taxon>
        <taxon>Oxyrrhinaceae</taxon>
        <taxon>Oxyrrhis</taxon>
    </lineage>
</organism>
<protein>
    <submittedName>
        <fullName evidence="1">Uncharacterized protein</fullName>
    </submittedName>
</protein>
<dbReference type="AlphaFoldDB" id="A0A7S3XJ27"/>
<gene>
    <name evidence="1" type="ORF">OMAR00292_LOCUS4858</name>
</gene>
<evidence type="ECO:0000313" key="1">
    <source>
        <dbReference type="EMBL" id="CAE0618982.1"/>
    </source>
</evidence>
<name>A0A7S3XJ27_OXYMA</name>